<dbReference type="Pfam" id="PF05368">
    <property type="entry name" value="NmrA"/>
    <property type="match status" value="1"/>
</dbReference>
<proteinExistence type="inferred from homology"/>
<dbReference type="CDD" id="cd05251">
    <property type="entry name" value="NmrA_like_SDR_a"/>
    <property type="match status" value="1"/>
</dbReference>
<dbReference type="InterPro" id="IPR051164">
    <property type="entry name" value="NmrA-like_oxidored"/>
</dbReference>
<name>A0A6G9YN45_9NOCA</name>
<dbReference type="RefSeq" id="WP_167476993.1">
    <property type="nucleotide sequence ID" value="NZ_CP046172.1"/>
</dbReference>
<organism evidence="4 5">
    <name type="scientific">Nocardia arthritidis</name>
    <dbReference type="NCBI Taxonomy" id="228602"/>
    <lineage>
        <taxon>Bacteria</taxon>
        <taxon>Bacillati</taxon>
        <taxon>Actinomycetota</taxon>
        <taxon>Actinomycetes</taxon>
        <taxon>Mycobacteriales</taxon>
        <taxon>Nocardiaceae</taxon>
        <taxon>Nocardia</taxon>
    </lineage>
</organism>
<keyword evidence="5" id="KW-1185">Reference proteome</keyword>
<accession>A0A6G9YN45</accession>
<dbReference type="Gene3D" id="3.90.25.10">
    <property type="entry name" value="UDP-galactose 4-epimerase, domain 1"/>
    <property type="match status" value="1"/>
</dbReference>
<protein>
    <submittedName>
        <fullName evidence="4">NAD(P)H-binding protein</fullName>
    </submittedName>
</protein>
<dbReference type="InterPro" id="IPR036291">
    <property type="entry name" value="NAD(P)-bd_dom_sf"/>
</dbReference>
<dbReference type="AlphaFoldDB" id="A0A6G9YN45"/>
<evidence type="ECO:0000256" key="2">
    <source>
        <dbReference type="ARBA" id="ARBA00022857"/>
    </source>
</evidence>
<evidence type="ECO:0000259" key="3">
    <source>
        <dbReference type="Pfam" id="PF05368"/>
    </source>
</evidence>
<feature type="domain" description="NmrA-like" evidence="3">
    <location>
        <begin position="5"/>
        <end position="246"/>
    </location>
</feature>
<dbReference type="SUPFAM" id="SSF51735">
    <property type="entry name" value="NAD(P)-binding Rossmann-fold domains"/>
    <property type="match status" value="1"/>
</dbReference>
<dbReference type="KEGG" id="nah:F5544_33915"/>
<dbReference type="PANTHER" id="PTHR42748">
    <property type="entry name" value="NITROGEN METABOLITE REPRESSION PROTEIN NMRA FAMILY MEMBER"/>
    <property type="match status" value="1"/>
</dbReference>
<keyword evidence="2" id="KW-0521">NADP</keyword>
<dbReference type="EMBL" id="CP046172">
    <property type="protein sequence ID" value="QIS14618.1"/>
    <property type="molecule type" value="Genomic_DNA"/>
</dbReference>
<sequence>MSTQQSPILITGATGKQGNATARKLRADGVPVRALVRDPDAPSARELAGLGAELVVGDFDAPDTLTPAVAGTRAVFLVPPAAFGPSGWDSELEAARGIAMVDAAVRAGVEQIVFTGIAQLRDDSWGTYGKDKIENAVAASGLRYTLLRPVRFMENYLNAATLTLDGIRADGVHRHLFPADQPLQMIAVADIAELAALIFADPARFHGRTLELAGDAPTPVAAAELITAATGHKITYQEITAAEADAIGKQIGNTWRLTHEHGGWQADIQALREILPGLQSLESWLAATGTARIKALLDEQRPAAG</sequence>
<reference evidence="4 5" key="1">
    <citation type="journal article" date="2019" name="ACS Chem. Biol.">
        <title>Identification and Mobilization of a Cryptic Antibiotic Biosynthesis Gene Locus from a Human-Pathogenic Nocardia Isolate.</title>
        <authorList>
            <person name="Herisse M."/>
            <person name="Ishida K."/>
            <person name="Porter J.L."/>
            <person name="Howden B."/>
            <person name="Hertweck C."/>
            <person name="Stinear T.P."/>
            <person name="Pidot S.J."/>
        </authorList>
    </citation>
    <scope>NUCLEOTIDE SEQUENCE [LARGE SCALE GENOMIC DNA]</scope>
    <source>
        <strain evidence="4 5">AUSMDU00012717</strain>
    </source>
</reference>
<dbReference type="PANTHER" id="PTHR42748:SF7">
    <property type="entry name" value="NMRA LIKE REDOX SENSOR 1-RELATED"/>
    <property type="match status" value="1"/>
</dbReference>
<evidence type="ECO:0000256" key="1">
    <source>
        <dbReference type="ARBA" id="ARBA00006328"/>
    </source>
</evidence>
<comment type="similarity">
    <text evidence="1">Belongs to the NmrA-type oxidoreductase family.</text>
</comment>
<evidence type="ECO:0000313" key="5">
    <source>
        <dbReference type="Proteomes" id="UP000503540"/>
    </source>
</evidence>
<dbReference type="InterPro" id="IPR008030">
    <property type="entry name" value="NmrA-like"/>
</dbReference>
<evidence type="ECO:0000313" key="4">
    <source>
        <dbReference type="EMBL" id="QIS14618.1"/>
    </source>
</evidence>
<dbReference type="Proteomes" id="UP000503540">
    <property type="component" value="Chromosome"/>
</dbReference>
<gene>
    <name evidence="4" type="ORF">F5544_33915</name>
</gene>
<dbReference type="Gene3D" id="3.40.50.720">
    <property type="entry name" value="NAD(P)-binding Rossmann-like Domain"/>
    <property type="match status" value="1"/>
</dbReference>